<feature type="transmembrane region" description="Helical" evidence="1">
    <location>
        <begin position="97"/>
        <end position="115"/>
    </location>
</feature>
<comment type="caution">
    <text evidence="2">The sequence shown here is derived from an EMBL/GenBank/DDBJ whole genome shotgun (WGS) entry which is preliminary data.</text>
</comment>
<evidence type="ECO:0000256" key="1">
    <source>
        <dbReference type="SAM" id="Phobius"/>
    </source>
</evidence>
<reference evidence="2" key="1">
    <citation type="submission" date="2020-10" db="EMBL/GenBank/DDBJ databases">
        <authorList>
            <person name="Castelo-Branco R."/>
            <person name="Eusebio N."/>
            <person name="Adriana R."/>
            <person name="Vieira A."/>
            <person name="Brugerolle De Fraissinette N."/>
            <person name="Rezende De Castro R."/>
            <person name="Schneider M.P."/>
            <person name="Vasconcelos V."/>
            <person name="Leao P.N."/>
        </authorList>
    </citation>
    <scope>NUCLEOTIDE SEQUENCE</scope>
    <source>
        <strain evidence="2">LEGE 11480</strain>
    </source>
</reference>
<name>A0A928VLB0_9CYAN</name>
<feature type="transmembrane region" description="Helical" evidence="1">
    <location>
        <begin position="170"/>
        <end position="188"/>
    </location>
</feature>
<protein>
    <submittedName>
        <fullName evidence="2">Uncharacterized protein</fullName>
    </submittedName>
</protein>
<feature type="transmembrane region" description="Helical" evidence="1">
    <location>
        <begin position="21"/>
        <end position="48"/>
    </location>
</feature>
<feature type="transmembrane region" description="Helical" evidence="1">
    <location>
        <begin position="54"/>
        <end position="76"/>
    </location>
</feature>
<evidence type="ECO:0000313" key="2">
    <source>
        <dbReference type="EMBL" id="MBE9028721.1"/>
    </source>
</evidence>
<organism evidence="2 3">
    <name type="scientific">Romeriopsis navalis LEGE 11480</name>
    <dbReference type="NCBI Taxonomy" id="2777977"/>
    <lineage>
        <taxon>Bacteria</taxon>
        <taxon>Bacillati</taxon>
        <taxon>Cyanobacteriota</taxon>
        <taxon>Cyanophyceae</taxon>
        <taxon>Leptolyngbyales</taxon>
        <taxon>Leptolyngbyaceae</taxon>
        <taxon>Romeriopsis</taxon>
        <taxon>Romeriopsis navalis</taxon>
    </lineage>
</organism>
<accession>A0A928VLB0</accession>
<dbReference type="EMBL" id="JADEXQ010000006">
    <property type="protein sequence ID" value="MBE9028721.1"/>
    <property type="molecule type" value="Genomic_DNA"/>
</dbReference>
<evidence type="ECO:0000313" key="3">
    <source>
        <dbReference type="Proteomes" id="UP000625316"/>
    </source>
</evidence>
<sequence length="198" mass="21612">MSMQIPGPKPRTGLLGSLDRFIGPGATTAELVLQLIPPVVAAIVAPAYAMTLSIPWTPVQLGLIAILGFDLLGGVLTNATAAGKRWYHRSGQGWRQHLGFTAIHLLHILLVSLFLRGGDVAFFAGVSLYLLSAAAMIIWAPLYLQRPVALGLYGLALLGDRYWFVPTPGLEWFLSFFFLKLLIGHLLHETPYLPGEKR</sequence>
<keyword evidence="1" id="KW-0472">Membrane</keyword>
<keyword evidence="3" id="KW-1185">Reference proteome</keyword>
<dbReference type="Proteomes" id="UP000625316">
    <property type="component" value="Unassembled WGS sequence"/>
</dbReference>
<gene>
    <name evidence="2" type="ORF">IQ266_02975</name>
</gene>
<dbReference type="RefSeq" id="WP_264323545.1">
    <property type="nucleotide sequence ID" value="NZ_JADEXQ010000006.1"/>
</dbReference>
<dbReference type="AlphaFoldDB" id="A0A928VLB0"/>
<feature type="transmembrane region" description="Helical" evidence="1">
    <location>
        <begin position="121"/>
        <end position="140"/>
    </location>
</feature>
<keyword evidence="1" id="KW-0812">Transmembrane</keyword>
<keyword evidence="1" id="KW-1133">Transmembrane helix</keyword>
<proteinExistence type="predicted"/>